<dbReference type="AlphaFoldDB" id="A0A3B0Y1G0"/>
<proteinExistence type="predicted"/>
<dbReference type="InterPro" id="IPR036412">
    <property type="entry name" value="HAD-like_sf"/>
</dbReference>
<gene>
    <name evidence="1" type="ORF">MNBD_GAMMA10-850</name>
</gene>
<dbReference type="GO" id="GO:0006281">
    <property type="term" value="P:DNA repair"/>
    <property type="evidence" value="ECO:0007669"/>
    <property type="project" value="TreeGrafter"/>
</dbReference>
<dbReference type="EMBL" id="UOFJ01000720">
    <property type="protein sequence ID" value="VAW73561.1"/>
    <property type="molecule type" value="Genomic_DNA"/>
</dbReference>
<dbReference type="SFLD" id="SFLDS00003">
    <property type="entry name" value="Haloacid_Dehalogenase"/>
    <property type="match status" value="1"/>
</dbReference>
<reference evidence="1" key="1">
    <citation type="submission" date="2018-06" db="EMBL/GenBank/DDBJ databases">
        <authorList>
            <person name="Zhirakovskaya E."/>
        </authorList>
    </citation>
    <scope>NUCLEOTIDE SEQUENCE</scope>
</reference>
<name>A0A3B0Y1G0_9ZZZZ</name>
<dbReference type="Pfam" id="PF13419">
    <property type="entry name" value="HAD_2"/>
    <property type="match status" value="1"/>
</dbReference>
<dbReference type="InterPro" id="IPR006439">
    <property type="entry name" value="HAD-SF_hydro_IA"/>
</dbReference>
<dbReference type="Gene3D" id="1.10.150.240">
    <property type="entry name" value="Putative phosphatase, domain 2"/>
    <property type="match status" value="1"/>
</dbReference>
<dbReference type="InterPro" id="IPR050155">
    <property type="entry name" value="HAD-like_hydrolase_sf"/>
</dbReference>
<dbReference type="SFLD" id="SFLDG01135">
    <property type="entry name" value="C1.5.6:_HAD__Beta-PGM__Phospha"/>
    <property type="match status" value="1"/>
</dbReference>
<dbReference type="InterPro" id="IPR041492">
    <property type="entry name" value="HAD_2"/>
</dbReference>
<sequence length="225" mass="25272">MTDKKPYKLLIFDWDGTLMDSVARIVDCLRKAGEQILGEERRNNDTLKDVIGLGLREALIQLHPGIDEAQIEAMSEAYRHQYMQVNSTSSVLFEGSAALLERLEQQGYWLAIATGKGRQGLNQVLEHTGMGARFHTTRCASETFSKPHPLMLEEILEQLGLAASEALMIGDTEYDMEMARNANMDRLGVSYGVHPAERLMKHQPIGCLDQIDQLDGFLSQLQKNH</sequence>
<dbReference type="InterPro" id="IPR023214">
    <property type="entry name" value="HAD_sf"/>
</dbReference>
<dbReference type="InterPro" id="IPR023198">
    <property type="entry name" value="PGP-like_dom2"/>
</dbReference>
<dbReference type="NCBIfam" id="TIGR01549">
    <property type="entry name" value="HAD-SF-IA-v1"/>
    <property type="match status" value="1"/>
</dbReference>
<organism evidence="1">
    <name type="scientific">hydrothermal vent metagenome</name>
    <dbReference type="NCBI Taxonomy" id="652676"/>
    <lineage>
        <taxon>unclassified sequences</taxon>
        <taxon>metagenomes</taxon>
        <taxon>ecological metagenomes</taxon>
    </lineage>
</organism>
<protein>
    <submittedName>
        <fullName evidence="1">Similar to phosphoglycolate phosphatase, clustered with ribosomal large subunit pseudouridine synthase C</fullName>
    </submittedName>
</protein>
<dbReference type="SUPFAM" id="SSF56784">
    <property type="entry name" value="HAD-like"/>
    <property type="match status" value="1"/>
</dbReference>
<dbReference type="PANTHER" id="PTHR43434:SF24">
    <property type="entry name" value="HYDROLASE-RELATED"/>
    <property type="match status" value="1"/>
</dbReference>
<dbReference type="GO" id="GO:0008967">
    <property type="term" value="F:phosphoglycolate phosphatase activity"/>
    <property type="evidence" value="ECO:0007669"/>
    <property type="project" value="TreeGrafter"/>
</dbReference>
<dbReference type="PANTHER" id="PTHR43434">
    <property type="entry name" value="PHOSPHOGLYCOLATE PHOSPHATASE"/>
    <property type="match status" value="1"/>
</dbReference>
<dbReference type="GO" id="GO:0005829">
    <property type="term" value="C:cytosol"/>
    <property type="evidence" value="ECO:0007669"/>
    <property type="project" value="TreeGrafter"/>
</dbReference>
<dbReference type="Gene3D" id="3.40.50.1000">
    <property type="entry name" value="HAD superfamily/HAD-like"/>
    <property type="match status" value="1"/>
</dbReference>
<dbReference type="SFLD" id="SFLDG01129">
    <property type="entry name" value="C1.5:_HAD__Beta-PGM__Phosphata"/>
    <property type="match status" value="1"/>
</dbReference>
<accession>A0A3B0Y1G0</accession>
<evidence type="ECO:0000313" key="1">
    <source>
        <dbReference type="EMBL" id="VAW73561.1"/>
    </source>
</evidence>